<dbReference type="EMBL" id="AXCN02002023">
    <property type="status" value="NOT_ANNOTATED_CDS"/>
    <property type="molecule type" value="Genomic_DNA"/>
</dbReference>
<dbReference type="EnsemblMetazoa" id="AFAF006920-RA">
    <property type="protein sequence ID" value="AFAF006920-PA"/>
    <property type="gene ID" value="AFAF006920"/>
</dbReference>
<reference evidence="2" key="2">
    <citation type="submission" date="2020-05" db="UniProtKB">
        <authorList>
            <consortium name="EnsemblMetazoa"/>
        </authorList>
    </citation>
    <scope>IDENTIFICATION</scope>
    <source>
        <strain evidence="2">FAR1</strain>
    </source>
</reference>
<name>A0A182QBL6_9DIPT</name>
<protein>
    <recommendedName>
        <fullName evidence="4">WAP domain-containing protein</fullName>
    </recommendedName>
</protein>
<evidence type="ECO:0000313" key="3">
    <source>
        <dbReference type="Proteomes" id="UP000075886"/>
    </source>
</evidence>
<dbReference type="Proteomes" id="UP000075886">
    <property type="component" value="Unassembled WGS sequence"/>
</dbReference>
<evidence type="ECO:0000256" key="1">
    <source>
        <dbReference type="SAM" id="SignalP"/>
    </source>
</evidence>
<evidence type="ECO:0000313" key="2">
    <source>
        <dbReference type="EnsemblMetazoa" id="AFAF006920-PA"/>
    </source>
</evidence>
<feature type="signal peptide" evidence="1">
    <location>
        <begin position="1"/>
        <end position="22"/>
    </location>
</feature>
<dbReference type="AlphaFoldDB" id="A0A182QBL6"/>
<dbReference type="STRING" id="69004.A0A182QBL6"/>
<proteinExistence type="predicted"/>
<dbReference type="InterPro" id="IPR010850">
    <property type="entry name" value="Neuroparsin"/>
</dbReference>
<dbReference type="VEuPathDB" id="VectorBase:AFAF006920"/>
<organism evidence="2 3">
    <name type="scientific">Anopheles farauti</name>
    <dbReference type="NCBI Taxonomy" id="69004"/>
    <lineage>
        <taxon>Eukaryota</taxon>
        <taxon>Metazoa</taxon>
        <taxon>Ecdysozoa</taxon>
        <taxon>Arthropoda</taxon>
        <taxon>Hexapoda</taxon>
        <taxon>Insecta</taxon>
        <taxon>Pterygota</taxon>
        <taxon>Neoptera</taxon>
        <taxon>Endopterygota</taxon>
        <taxon>Diptera</taxon>
        <taxon>Nematocera</taxon>
        <taxon>Culicoidea</taxon>
        <taxon>Culicidae</taxon>
        <taxon>Anophelinae</taxon>
        <taxon>Anopheles</taxon>
    </lineage>
</organism>
<sequence length="138" mass="15658">MSSGSVLLLTVLLMGYIYWSLAQPTNVKEIRCRIRPVPDARNCLYGSFLDPCQQYSCYNGPGDKCSTQELSIILTSKCAEGLQCCNGKCIGCLNGKCVRDPCHPSPDAHHYQHRSDPYMQERYMDPIWTLFADYYSNK</sequence>
<feature type="chain" id="PRO_5008132581" description="WAP domain-containing protein" evidence="1">
    <location>
        <begin position="23"/>
        <end position="138"/>
    </location>
</feature>
<dbReference type="Pfam" id="PF07327">
    <property type="entry name" value="Neuroparsin"/>
    <property type="match status" value="1"/>
</dbReference>
<evidence type="ECO:0008006" key="4">
    <source>
        <dbReference type="Google" id="ProtNLM"/>
    </source>
</evidence>
<accession>A0A182QBL6</accession>
<keyword evidence="3" id="KW-1185">Reference proteome</keyword>
<reference evidence="3" key="1">
    <citation type="submission" date="2014-01" db="EMBL/GenBank/DDBJ databases">
        <title>The Genome Sequence of Anopheles farauti FAR1 (V2).</title>
        <authorList>
            <consortium name="The Broad Institute Genomics Platform"/>
            <person name="Neafsey D.E."/>
            <person name="Besansky N."/>
            <person name="Howell P."/>
            <person name="Walton C."/>
            <person name="Young S.K."/>
            <person name="Zeng Q."/>
            <person name="Gargeya S."/>
            <person name="Fitzgerald M."/>
            <person name="Haas B."/>
            <person name="Abouelleil A."/>
            <person name="Allen A.W."/>
            <person name="Alvarado L."/>
            <person name="Arachchi H.M."/>
            <person name="Berlin A.M."/>
            <person name="Chapman S.B."/>
            <person name="Gainer-Dewar J."/>
            <person name="Goldberg J."/>
            <person name="Griggs A."/>
            <person name="Gujja S."/>
            <person name="Hansen M."/>
            <person name="Howarth C."/>
            <person name="Imamovic A."/>
            <person name="Ireland A."/>
            <person name="Larimer J."/>
            <person name="McCowan C."/>
            <person name="Murphy C."/>
            <person name="Pearson M."/>
            <person name="Poon T.W."/>
            <person name="Priest M."/>
            <person name="Roberts A."/>
            <person name="Saif S."/>
            <person name="Shea T."/>
            <person name="Sisk P."/>
            <person name="Sykes S."/>
            <person name="Wortman J."/>
            <person name="Nusbaum C."/>
            <person name="Birren B."/>
        </authorList>
    </citation>
    <scope>NUCLEOTIDE SEQUENCE [LARGE SCALE GENOMIC DNA]</scope>
    <source>
        <strain evidence="3">FAR1</strain>
    </source>
</reference>
<keyword evidence="1" id="KW-0732">Signal</keyword>